<dbReference type="EMBL" id="BK015018">
    <property type="protein sequence ID" value="DAD87298.1"/>
    <property type="molecule type" value="Genomic_DNA"/>
</dbReference>
<accession>A0A8S5MZ43</accession>
<proteinExistence type="predicted"/>
<reference evidence="1" key="1">
    <citation type="journal article" date="2021" name="Proc. Natl. Acad. Sci. U.S.A.">
        <title>A Catalog of Tens of Thousands of Viruses from Human Metagenomes Reveals Hidden Associations with Chronic Diseases.</title>
        <authorList>
            <person name="Tisza M.J."/>
            <person name="Buck C.B."/>
        </authorList>
    </citation>
    <scope>NUCLEOTIDE SEQUENCE</scope>
    <source>
        <strain evidence="1">CtKXi8</strain>
    </source>
</reference>
<protein>
    <submittedName>
        <fullName evidence="1">Uncharacterized protein</fullName>
    </submittedName>
</protein>
<sequence>MTSIGVFGIMNSDEVGRGEVSLRNEASVRS</sequence>
<evidence type="ECO:0000313" key="1">
    <source>
        <dbReference type="EMBL" id="DAD87298.1"/>
    </source>
</evidence>
<organism evidence="1">
    <name type="scientific">Siphoviridae sp. ctKXi8</name>
    <dbReference type="NCBI Taxonomy" id="2826244"/>
    <lineage>
        <taxon>Viruses</taxon>
        <taxon>Duplodnaviria</taxon>
        <taxon>Heunggongvirae</taxon>
        <taxon>Uroviricota</taxon>
        <taxon>Caudoviricetes</taxon>
    </lineage>
</organism>
<name>A0A8S5MZ43_9CAUD</name>